<keyword evidence="2" id="KW-0732">Signal</keyword>
<dbReference type="EMBL" id="GELH01000987">
    <property type="protein sequence ID" value="JAS03285.1"/>
    <property type="molecule type" value="Transcribed_RNA"/>
</dbReference>
<feature type="signal peptide" evidence="2">
    <location>
        <begin position="1"/>
        <end position="21"/>
    </location>
</feature>
<accession>A0A194ALA3</accession>
<protein>
    <recommendedName>
        <fullName evidence="4">Cysteine and tyrosine-rich protein 1</fullName>
    </recommendedName>
</protein>
<evidence type="ECO:0008006" key="4">
    <source>
        <dbReference type="Google" id="ProtNLM"/>
    </source>
</evidence>
<keyword evidence="1" id="KW-0812">Transmembrane</keyword>
<proteinExistence type="predicted"/>
<name>A0A194ALA3_PINFU</name>
<sequence>MSKIQIIFFILGCYVVKESWAVQCSYYSSYYSSIKYKYCSDSCCVLDSSSCCYYYTYYSSYVSSTLSGGIIAAIVIGSLIPIIIIAVVCACVCCAAGRRTRTTGVVYGAQPAGVTTVTTANASQMVATPAYPGQPAPAYNVQGGFSGQVNAGYSQPPPQYEVPKY</sequence>
<feature type="transmembrane region" description="Helical" evidence="1">
    <location>
        <begin position="70"/>
        <end position="96"/>
    </location>
</feature>
<evidence type="ECO:0000256" key="1">
    <source>
        <dbReference type="SAM" id="Phobius"/>
    </source>
</evidence>
<dbReference type="AlphaFoldDB" id="A0A194ALA3"/>
<dbReference type="EMBL" id="GELH01000988">
    <property type="protein sequence ID" value="JAS03284.1"/>
    <property type="molecule type" value="Transcribed_RNA"/>
</dbReference>
<evidence type="ECO:0000313" key="3">
    <source>
        <dbReference type="EMBL" id="JAS03285.1"/>
    </source>
</evidence>
<feature type="chain" id="PRO_5013481049" description="Cysteine and tyrosine-rich protein 1" evidence="2">
    <location>
        <begin position="22"/>
        <end position="165"/>
    </location>
</feature>
<organism evidence="3">
    <name type="scientific">Pinctada fucata</name>
    <name type="common">Akoya pearl oyster</name>
    <name type="synonym">Pinctada imbricata fucata</name>
    <dbReference type="NCBI Taxonomy" id="50426"/>
    <lineage>
        <taxon>Eukaryota</taxon>
        <taxon>Metazoa</taxon>
        <taxon>Spiralia</taxon>
        <taxon>Lophotrochozoa</taxon>
        <taxon>Mollusca</taxon>
        <taxon>Bivalvia</taxon>
        <taxon>Autobranchia</taxon>
        <taxon>Pteriomorphia</taxon>
        <taxon>Pterioida</taxon>
        <taxon>Pterioidea</taxon>
        <taxon>Pteriidae</taxon>
        <taxon>Pinctada</taxon>
    </lineage>
</organism>
<evidence type="ECO:0000256" key="2">
    <source>
        <dbReference type="SAM" id="SignalP"/>
    </source>
</evidence>
<keyword evidence="1" id="KW-1133">Transmembrane helix</keyword>
<keyword evidence="1" id="KW-0472">Membrane</keyword>
<reference evidence="3" key="1">
    <citation type="submission" date="2016-03" db="EMBL/GenBank/DDBJ databases">
        <authorList>
            <person name="Ploux O."/>
        </authorList>
    </citation>
    <scope>NUCLEOTIDE SEQUENCE</scope>
    <source>
        <tissue evidence="3">Mantle</tissue>
    </source>
</reference>